<dbReference type="PANTHER" id="PTHR21666">
    <property type="entry name" value="PEPTIDASE-RELATED"/>
    <property type="match status" value="1"/>
</dbReference>
<dbReference type="RefSeq" id="WP_121916078.1">
    <property type="nucleotide sequence ID" value="NZ_REFV01000002.1"/>
</dbReference>
<organism evidence="5 6">
    <name type="scientific">Dokdonia sinensis</name>
    <dbReference type="NCBI Taxonomy" id="2479847"/>
    <lineage>
        <taxon>Bacteria</taxon>
        <taxon>Pseudomonadati</taxon>
        <taxon>Bacteroidota</taxon>
        <taxon>Flavobacteriia</taxon>
        <taxon>Flavobacteriales</taxon>
        <taxon>Flavobacteriaceae</taxon>
        <taxon>Dokdonia</taxon>
    </lineage>
</organism>
<dbReference type="InterPro" id="IPR050570">
    <property type="entry name" value="Cell_wall_metabolism_enzyme"/>
</dbReference>
<keyword evidence="1 3" id="KW-0732">Signal</keyword>
<dbReference type="CDD" id="cd12797">
    <property type="entry name" value="M23_peptidase"/>
    <property type="match status" value="1"/>
</dbReference>
<feature type="domain" description="M23ase beta-sheet core" evidence="4">
    <location>
        <begin position="313"/>
        <end position="406"/>
    </location>
</feature>
<evidence type="ECO:0000259" key="4">
    <source>
        <dbReference type="Pfam" id="PF01551"/>
    </source>
</evidence>
<feature type="signal peptide" evidence="3">
    <location>
        <begin position="1"/>
        <end position="25"/>
    </location>
</feature>
<feature type="coiled-coil region" evidence="2">
    <location>
        <begin position="30"/>
        <end position="120"/>
    </location>
</feature>
<dbReference type="Gene3D" id="2.70.70.10">
    <property type="entry name" value="Glucose Permease (Domain IIA)"/>
    <property type="match status" value="1"/>
</dbReference>
<evidence type="ECO:0000256" key="1">
    <source>
        <dbReference type="ARBA" id="ARBA00022729"/>
    </source>
</evidence>
<evidence type="ECO:0000313" key="6">
    <source>
        <dbReference type="Proteomes" id="UP000281985"/>
    </source>
</evidence>
<reference evidence="5 6" key="1">
    <citation type="submission" date="2018-10" db="EMBL/GenBank/DDBJ databases">
        <title>Dokdonia luteus sp. nov., isolated from sea water.</title>
        <authorList>
            <person name="Zhou L.Y."/>
            <person name="Du Z.J."/>
        </authorList>
    </citation>
    <scope>NUCLEOTIDE SEQUENCE [LARGE SCALE GENOMIC DNA]</scope>
    <source>
        <strain evidence="5 6">SH27</strain>
    </source>
</reference>
<feature type="coiled-coil region" evidence="2">
    <location>
        <begin position="171"/>
        <end position="244"/>
    </location>
</feature>
<feature type="chain" id="PRO_5018110334" evidence="3">
    <location>
        <begin position="26"/>
        <end position="413"/>
    </location>
</feature>
<dbReference type="Pfam" id="PF01551">
    <property type="entry name" value="Peptidase_M23"/>
    <property type="match status" value="1"/>
</dbReference>
<dbReference type="OrthoDB" id="9815884at2"/>
<protein>
    <submittedName>
        <fullName evidence="5">Peptidase M23</fullName>
    </submittedName>
</protein>
<comment type="caution">
    <text evidence="5">The sequence shown here is derived from an EMBL/GenBank/DDBJ whole genome shotgun (WGS) entry which is preliminary data.</text>
</comment>
<dbReference type="SUPFAM" id="SSF51261">
    <property type="entry name" value="Duplicated hybrid motif"/>
    <property type="match status" value="1"/>
</dbReference>
<gene>
    <name evidence="5" type="ORF">EAX61_02465</name>
</gene>
<proteinExistence type="predicted"/>
<evidence type="ECO:0000313" key="5">
    <source>
        <dbReference type="EMBL" id="RMB63276.1"/>
    </source>
</evidence>
<evidence type="ECO:0000256" key="2">
    <source>
        <dbReference type="SAM" id="Coils"/>
    </source>
</evidence>
<dbReference type="EMBL" id="REFV01000002">
    <property type="protein sequence ID" value="RMB63276.1"/>
    <property type="molecule type" value="Genomic_DNA"/>
</dbReference>
<name>A0A3M0H111_9FLAO</name>
<keyword evidence="6" id="KW-1185">Reference proteome</keyword>
<dbReference type="Gene3D" id="6.10.250.3150">
    <property type="match status" value="1"/>
</dbReference>
<dbReference type="AlphaFoldDB" id="A0A3M0H111"/>
<dbReference type="PANTHER" id="PTHR21666:SF289">
    <property type="entry name" value="L-ALA--D-GLU ENDOPEPTIDASE"/>
    <property type="match status" value="1"/>
</dbReference>
<dbReference type="InterPro" id="IPR016047">
    <property type="entry name" value="M23ase_b-sheet_dom"/>
</dbReference>
<keyword evidence="2" id="KW-0175">Coiled coil</keyword>
<dbReference type="InterPro" id="IPR011055">
    <property type="entry name" value="Dup_hybrid_motif"/>
</dbReference>
<sequence>MRSYKFLHIALLGCFLLGSVQSTFAQSKKQRELEQRREALRTEMQQLQRLRESNKKKEISELSQVEDLDQQINVREDLIKVTNRQANLLTREINENLNKMENLREELTLLKEDYAQMIRRSYKSKDGQSKVMFLLSSESFAQAYKRVQYMKQYANYRKKQGEQIKERTELLQTVNKDLARQKKDKDALIAENRKAKLQLDKEKEQHDALVKAIRKKSSVYASQIKKKQQEADRIDRQIDKLIAEAIAAANKKTGTKATTKGTANTFALTPEGKILGASFESNKGRLIWPVKRGRVIKRFGKSKHPTLPNITTYSSGVEIETAPKTQARAVFNGEVLAILKIPGANNAVSVRHGNYITVYQNLVNISVQKGDKISREQELGEIAASNLTGKTVLKFVVYKNKAKLNPSDWVLNM</sequence>
<dbReference type="GO" id="GO:0004222">
    <property type="term" value="F:metalloendopeptidase activity"/>
    <property type="evidence" value="ECO:0007669"/>
    <property type="project" value="TreeGrafter"/>
</dbReference>
<accession>A0A3M0H111</accession>
<dbReference type="Proteomes" id="UP000281985">
    <property type="component" value="Unassembled WGS sequence"/>
</dbReference>
<evidence type="ECO:0000256" key="3">
    <source>
        <dbReference type="SAM" id="SignalP"/>
    </source>
</evidence>